<comment type="cofactor">
    <cofactor evidence="1">
        <name>FAD</name>
        <dbReference type="ChEBI" id="CHEBI:57692"/>
    </cofactor>
</comment>
<protein>
    <submittedName>
        <fullName evidence="6">NAD(P)/FAD-dependent oxidoreductase</fullName>
    </submittedName>
</protein>
<dbReference type="SUPFAM" id="SSF51905">
    <property type="entry name" value="FAD/NAD(P)-binding domain"/>
    <property type="match status" value="1"/>
</dbReference>
<feature type="domain" description="FAD/NAD(P)-binding" evidence="5">
    <location>
        <begin position="5"/>
        <end position="308"/>
    </location>
</feature>
<evidence type="ECO:0000313" key="6">
    <source>
        <dbReference type="EMBL" id="NEV67528.1"/>
    </source>
</evidence>
<evidence type="ECO:0000256" key="1">
    <source>
        <dbReference type="ARBA" id="ARBA00001974"/>
    </source>
</evidence>
<dbReference type="Pfam" id="PF02852">
    <property type="entry name" value="Pyr_redox_dim"/>
    <property type="match status" value="1"/>
</dbReference>
<dbReference type="PRINTS" id="PR00368">
    <property type="entry name" value="FADPNR"/>
</dbReference>
<dbReference type="PRINTS" id="PR00411">
    <property type="entry name" value="PNDRDTASEI"/>
</dbReference>
<organism evidence="6">
    <name type="scientific">Lyngbya confervoides BDU141951</name>
    <dbReference type="NCBI Taxonomy" id="1574623"/>
    <lineage>
        <taxon>Bacteria</taxon>
        <taxon>Bacillati</taxon>
        <taxon>Cyanobacteriota</taxon>
        <taxon>Cyanophyceae</taxon>
        <taxon>Oscillatoriophycideae</taxon>
        <taxon>Oscillatoriales</taxon>
        <taxon>Microcoleaceae</taxon>
        <taxon>Lyngbya</taxon>
    </lineage>
</organism>
<dbReference type="InterPro" id="IPR016156">
    <property type="entry name" value="FAD/NAD-linked_Rdtase_dimer_sf"/>
</dbReference>
<evidence type="ECO:0000256" key="2">
    <source>
        <dbReference type="ARBA" id="ARBA00022630"/>
    </source>
</evidence>
<comment type="caution">
    <text evidence="6">The sequence shown here is derived from an EMBL/GenBank/DDBJ whole genome shotgun (WGS) entry which is preliminary data.</text>
</comment>
<dbReference type="SUPFAM" id="SSF55424">
    <property type="entry name" value="FAD/NAD-linked reductases, dimerisation (C-terminal) domain"/>
    <property type="match status" value="1"/>
</dbReference>
<keyword evidence="3" id="KW-0274">FAD</keyword>
<name>A0A0C1YFN6_9CYAN</name>
<dbReference type="EMBL" id="JTHE02000003">
    <property type="protein sequence ID" value="NEV67528.1"/>
    <property type="molecule type" value="Genomic_DNA"/>
</dbReference>
<gene>
    <name evidence="6" type="ORF">QQ91_010405</name>
</gene>
<feature type="domain" description="Pyridine nucleotide-disulphide oxidoreductase dimerisation" evidence="4">
    <location>
        <begin position="337"/>
        <end position="423"/>
    </location>
</feature>
<dbReference type="AlphaFoldDB" id="A0A0C1YFN6"/>
<dbReference type="Pfam" id="PF07992">
    <property type="entry name" value="Pyr_redox_2"/>
    <property type="match status" value="1"/>
</dbReference>
<dbReference type="Gene3D" id="3.30.390.30">
    <property type="match status" value="1"/>
</dbReference>
<proteinExistence type="predicted"/>
<dbReference type="GO" id="GO:0003955">
    <property type="term" value="F:NAD(P)H dehydrogenase (quinone) activity"/>
    <property type="evidence" value="ECO:0007669"/>
    <property type="project" value="TreeGrafter"/>
</dbReference>
<reference evidence="6" key="3">
    <citation type="submission" date="2020-02" db="EMBL/GenBank/DDBJ databases">
        <authorList>
            <person name="Sarangi A.N."/>
            <person name="Ghosh S."/>
            <person name="Mukherjee M."/>
            <person name="Tripathy S."/>
        </authorList>
    </citation>
    <scope>NUCLEOTIDE SEQUENCE</scope>
    <source>
        <strain evidence="6">BDU141951</strain>
    </source>
</reference>
<accession>A0A0C1YFN6</accession>
<dbReference type="InterPro" id="IPR036188">
    <property type="entry name" value="FAD/NAD-bd_sf"/>
</dbReference>
<evidence type="ECO:0000256" key="3">
    <source>
        <dbReference type="ARBA" id="ARBA00022827"/>
    </source>
</evidence>
<keyword evidence="2" id="KW-0285">Flavoprotein</keyword>
<dbReference type="InterPro" id="IPR023753">
    <property type="entry name" value="FAD/NAD-binding_dom"/>
</dbReference>
<reference evidence="6" key="2">
    <citation type="journal article" date="2015" name="Genome Announc.">
        <title>Draft Genome Sequence of Filamentous Marine Cyanobacterium Lyngbya confervoides Strain BDU141951.</title>
        <authorList>
            <person name="Chandrababunaidu M.M."/>
            <person name="Sen D."/>
            <person name="Tripathy S."/>
        </authorList>
    </citation>
    <scope>NUCLEOTIDE SEQUENCE</scope>
    <source>
        <strain evidence="6">BDU141951</strain>
    </source>
</reference>
<evidence type="ECO:0000259" key="4">
    <source>
        <dbReference type="Pfam" id="PF02852"/>
    </source>
</evidence>
<evidence type="ECO:0000259" key="5">
    <source>
        <dbReference type="Pfam" id="PF07992"/>
    </source>
</evidence>
<dbReference type="InterPro" id="IPR004099">
    <property type="entry name" value="Pyr_nucl-diS_OxRdtase_dimer"/>
</dbReference>
<reference evidence="6" key="1">
    <citation type="submission" date="2014-11" db="EMBL/GenBank/DDBJ databases">
        <authorList>
            <person name="Malar M.C."/>
            <person name="Sen D."/>
            <person name="Tripathy S."/>
        </authorList>
    </citation>
    <scope>NUCLEOTIDE SEQUENCE</scope>
    <source>
        <strain evidence="6">BDU141951</strain>
    </source>
</reference>
<dbReference type="PANTHER" id="PTHR43014">
    <property type="entry name" value="MERCURIC REDUCTASE"/>
    <property type="match status" value="1"/>
</dbReference>
<sequence length="469" mass="51066">MAVEYDLVIVGGTSEGITAATAASRYGARVALILQGLDSGRSHLIQQGLWSLTATHPLAMPPGESGVSPWQWAKQRATLIADTLTRDTAVRLMVQGVDVIAETGQIVGDRPLTLVTATRRLTTRKLLIATGSHAIAPPLPGLATVPYDTPATLCQREHLPSSVVILGGSPMGIGLAQWLARWSVKVTLLTASTQFFTTEDPDVAGWLTAQLRADGVDMCLGARIISVSQPPDPPSGTAIAVQLESARITADSLVVATRPGPYLHDLGLQHCLPRDRPLTVNAHLQTEHPRIYACGAAIGGDELPAIARQEAECAVHNALLWPRRRVNYQTLPYELPTQPPTARVGFTELQAVQRFGASAVLVARQSLYENPTAQWREATSGFCKLIAHRDGRLLGCHSVGPEASVWVQAVALLMAAKTPWWHLANSPTLPDSLMEIVRQAAQQWESDRWQPGQWRRDWAENWCNWRRNT</sequence>
<dbReference type="GO" id="GO:0050660">
    <property type="term" value="F:flavin adenine dinucleotide binding"/>
    <property type="evidence" value="ECO:0007669"/>
    <property type="project" value="TreeGrafter"/>
</dbReference>
<dbReference type="PANTHER" id="PTHR43014:SF2">
    <property type="entry name" value="MERCURIC REDUCTASE"/>
    <property type="match status" value="1"/>
</dbReference>
<dbReference type="Gene3D" id="3.50.50.60">
    <property type="entry name" value="FAD/NAD(P)-binding domain"/>
    <property type="match status" value="2"/>
</dbReference>